<keyword evidence="1" id="KW-0812">Transmembrane</keyword>
<feature type="transmembrane region" description="Helical" evidence="1">
    <location>
        <begin position="21"/>
        <end position="42"/>
    </location>
</feature>
<dbReference type="Pfam" id="PF19578">
    <property type="entry name" value="DUF6090"/>
    <property type="match status" value="1"/>
</dbReference>
<dbReference type="EMBL" id="JBHUOV010000005">
    <property type="protein sequence ID" value="MFD2824073.1"/>
    <property type="molecule type" value="Genomic_DNA"/>
</dbReference>
<accession>A0ABW5WMV8</accession>
<evidence type="ECO:0000313" key="3">
    <source>
        <dbReference type="Proteomes" id="UP001597533"/>
    </source>
</evidence>
<comment type="caution">
    <text evidence="2">The sequence shown here is derived from an EMBL/GenBank/DDBJ whole genome shotgun (WGS) entry which is preliminary data.</text>
</comment>
<gene>
    <name evidence="2" type="ORF">ACFS5M_10345</name>
</gene>
<evidence type="ECO:0000313" key="2">
    <source>
        <dbReference type="EMBL" id="MFD2824073.1"/>
    </source>
</evidence>
<evidence type="ECO:0000256" key="1">
    <source>
        <dbReference type="SAM" id="Phobius"/>
    </source>
</evidence>
<dbReference type="InterPro" id="IPR045749">
    <property type="entry name" value="DUF6090"/>
</dbReference>
<reference evidence="3" key="1">
    <citation type="journal article" date="2019" name="Int. J. Syst. Evol. Microbiol.">
        <title>The Global Catalogue of Microorganisms (GCM) 10K type strain sequencing project: providing services to taxonomists for standard genome sequencing and annotation.</title>
        <authorList>
            <consortium name="The Broad Institute Genomics Platform"/>
            <consortium name="The Broad Institute Genome Sequencing Center for Infectious Disease"/>
            <person name="Wu L."/>
            <person name="Ma J."/>
        </authorList>
    </citation>
    <scope>NUCLEOTIDE SEQUENCE [LARGE SCALE GENOMIC DNA]</scope>
    <source>
        <strain evidence="3">KCTC 32141</strain>
    </source>
</reference>
<dbReference type="Proteomes" id="UP001597533">
    <property type="component" value="Unassembled WGS sequence"/>
</dbReference>
<keyword evidence="3" id="KW-1185">Reference proteome</keyword>
<keyword evidence="1" id="KW-1133">Transmembrane helix</keyword>
<proteinExistence type="predicted"/>
<keyword evidence="1" id="KW-0472">Membrane</keyword>
<dbReference type="RefSeq" id="WP_183489896.1">
    <property type="nucleotide sequence ID" value="NZ_JBHUOV010000005.1"/>
</dbReference>
<name>A0ABW5WMV8_9FLAO</name>
<protein>
    <submittedName>
        <fullName evidence="2">DUF6090 family protein</fullName>
    </submittedName>
</protein>
<organism evidence="2 3">
    <name type="scientific">Lacinutrix iliipiscaria</name>
    <dbReference type="NCBI Taxonomy" id="1230532"/>
    <lineage>
        <taxon>Bacteria</taxon>
        <taxon>Pseudomonadati</taxon>
        <taxon>Bacteroidota</taxon>
        <taxon>Flavobacteriia</taxon>
        <taxon>Flavobacteriales</taxon>
        <taxon>Flavobacteriaceae</taxon>
        <taxon>Lacinutrix</taxon>
    </lineage>
</organism>
<sequence>MISVLRKIRKKFVVENRVSKYLLYAIGEIILVVIGILLALQINTWKKEKTNHDLKVTLLKNVKSDLIIQKELIEEQIVFEESIMSKINTLNQLAQAKSINAAFVQVLFEISTRKTFKANRTTFNNMISTGDITLLAKSDLQQEIIRYYQRLDYSESVTNNNNLFNTDSHYGAFVASNALGLEIEENSSIVLDKELSKTDRYLIFAQLKGRHGNSESINAISKNLLERTEELIQSIDKELK</sequence>